<protein>
    <submittedName>
        <fullName evidence="1">10942_t:CDS:1</fullName>
    </submittedName>
</protein>
<keyword evidence="2" id="KW-1185">Reference proteome</keyword>
<dbReference type="AlphaFoldDB" id="A0A9N8ZIQ3"/>
<comment type="caution">
    <text evidence="1">The sequence shown here is derived from an EMBL/GenBank/DDBJ whole genome shotgun (WGS) entry which is preliminary data.</text>
</comment>
<name>A0A9N8ZIQ3_9GLOM</name>
<sequence length="102" mass="12106">MKKEVNLGYNMQQEFTKNYKAKNCAMYLTEKLLTNIWTRKESPVCDLPKRKVSHSVSIWQLERDLIAVVSSPKEWSYPGYLEAMKPQFKNIAKIEKFQEKFL</sequence>
<evidence type="ECO:0000313" key="1">
    <source>
        <dbReference type="EMBL" id="CAG8496963.1"/>
    </source>
</evidence>
<dbReference type="Proteomes" id="UP000789739">
    <property type="component" value="Unassembled WGS sequence"/>
</dbReference>
<organism evidence="1 2">
    <name type="scientific">Paraglomus brasilianum</name>
    <dbReference type="NCBI Taxonomy" id="144538"/>
    <lineage>
        <taxon>Eukaryota</taxon>
        <taxon>Fungi</taxon>
        <taxon>Fungi incertae sedis</taxon>
        <taxon>Mucoromycota</taxon>
        <taxon>Glomeromycotina</taxon>
        <taxon>Glomeromycetes</taxon>
        <taxon>Paraglomerales</taxon>
        <taxon>Paraglomeraceae</taxon>
        <taxon>Paraglomus</taxon>
    </lineage>
</organism>
<proteinExistence type="predicted"/>
<evidence type="ECO:0000313" key="2">
    <source>
        <dbReference type="Proteomes" id="UP000789739"/>
    </source>
</evidence>
<accession>A0A9N8ZIQ3</accession>
<gene>
    <name evidence="1" type="ORF">PBRASI_LOCUS2404</name>
</gene>
<reference evidence="1" key="1">
    <citation type="submission" date="2021-06" db="EMBL/GenBank/DDBJ databases">
        <authorList>
            <person name="Kallberg Y."/>
            <person name="Tangrot J."/>
            <person name="Rosling A."/>
        </authorList>
    </citation>
    <scope>NUCLEOTIDE SEQUENCE</scope>
    <source>
        <strain evidence="1">BR232B</strain>
    </source>
</reference>
<dbReference type="EMBL" id="CAJVPI010000186">
    <property type="protein sequence ID" value="CAG8496963.1"/>
    <property type="molecule type" value="Genomic_DNA"/>
</dbReference>